<dbReference type="GO" id="GO:0005272">
    <property type="term" value="F:sodium channel activity"/>
    <property type="evidence" value="ECO:0007669"/>
    <property type="project" value="UniProtKB-KW"/>
</dbReference>
<name>A0A7E4VQI8_PANRE</name>
<keyword evidence="15" id="KW-1185">Reference proteome</keyword>
<keyword evidence="7" id="KW-0915">Sodium</keyword>
<proteinExistence type="inferred from homology"/>
<organism evidence="15 16">
    <name type="scientific">Panagrellus redivivus</name>
    <name type="common">Microworm</name>
    <dbReference type="NCBI Taxonomy" id="6233"/>
    <lineage>
        <taxon>Eukaryota</taxon>
        <taxon>Metazoa</taxon>
        <taxon>Ecdysozoa</taxon>
        <taxon>Nematoda</taxon>
        <taxon>Chromadorea</taxon>
        <taxon>Rhabditida</taxon>
        <taxon>Tylenchina</taxon>
        <taxon>Panagrolaimomorpha</taxon>
        <taxon>Panagrolaimoidea</taxon>
        <taxon>Panagrolaimidae</taxon>
        <taxon>Panagrellus</taxon>
    </lineage>
</organism>
<evidence type="ECO:0000256" key="3">
    <source>
        <dbReference type="ARBA" id="ARBA00022448"/>
    </source>
</evidence>
<keyword evidence="9 14" id="KW-0472">Membrane</keyword>
<evidence type="ECO:0000256" key="2">
    <source>
        <dbReference type="ARBA" id="ARBA00007193"/>
    </source>
</evidence>
<accession>A0A7E4VQI8</accession>
<evidence type="ECO:0000256" key="1">
    <source>
        <dbReference type="ARBA" id="ARBA00004141"/>
    </source>
</evidence>
<comment type="similarity">
    <text evidence="2 13">Belongs to the amiloride-sensitive sodium channel (TC 1.A.6) family.</text>
</comment>
<keyword evidence="11 13" id="KW-0739">Sodium transport</keyword>
<protein>
    <submittedName>
        <fullName evidence="16">SLC3A2_N domain-containing protein</fullName>
    </submittedName>
</protein>
<keyword evidence="10" id="KW-0325">Glycoprotein</keyword>
<evidence type="ECO:0000256" key="8">
    <source>
        <dbReference type="ARBA" id="ARBA00023065"/>
    </source>
</evidence>
<evidence type="ECO:0000256" key="12">
    <source>
        <dbReference type="ARBA" id="ARBA00023303"/>
    </source>
</evidence>
<dbReference type="WBParaSite" id="Pan_g22930.t1">
    <property type="protein sequence ID" value="Pan_g22930.t1"/>
    <property type="gene ID" value="Pan_g22930"/>
</dbReference>
<evidence type="ECO:0000256" key="13">
    <source>
        <dbReference type="RuleBase" id="RU000679"/>
    </source>
</evidence>
<dbReference type="GO" id="GO:0016020">
    <property type="term" value="C:membrane"/>
    <property type="evidence" value="ECO:0007669"/>
    <property type="project" value="UniProtKB-SubCell"/>
</dbReference>
<evidence type="ECO:0000256" key="6">
    <source>
        <dbReference type="ARBA" id="ARBA00022989"/>
    </source>
</evidence>
<evidence type="ECO:0000256" key="9">
    <source>
        <dbReference type="ARBA" id="ARBA00023136"/>
    </source>
</evidence>
<sequence>MATTHKPRPSITISAGTNDSLSDLYTFDANARERRYSSRAPSIPTILEVIPIPKETNCYCRFLWNNELHGLTAYLKSPTWPIKIFWGLVILTCIAIASWMTYDVIQGYFEHTTATRITIKREKSLMYPTVVMCPKNADALNMTAVRADIALKLPPLHNHTITRLIGFAVAGAGFGNFDDFIANLTESEQQRLGIYFERWKGHLSLADFYVKLFEQFGYNCNDVCLKS</sequence>
<dbReference type="Proteomes" id="UP000492821">
    <property type="component" value="Unassembled WGS sequence"/>
</dbReference>
<reference evidence="16" key="2">
    <citation type="submission" date="2020-10" db="UniProtKB">
        <authorList>
            <consortium name="WormBaseParasite"/>
        </authorList>
    </citation>
    <scope>IDENTIFICATION</scope>
</reference>
<evidence type="ECO:0000256" key="4">
    <source>
        <dbReference type="ARBA" id="ARBA00022461"/>
    </source>
</evidence>
<evidence type="ECO:0000256" key="11">
    <source>
        <dbReference type="ARBA" id="ARBA00023201"/>
    </source>
</evidence>
<keyword evidence="3 13" id="KW-0813">Transport</keyword>
<keyword evidence="8 13" id="KW-0406">Ion transport</keyword>
<comment type="subcellular location">
    <subcellularLocation>
        <location evidence="1">Membrane</location>
        <topology evidence="1">Multi-pass membrane protein</topology>
    </subcellularLocation>
</comment>
<dbReference type="InterPro" id="IPR001873">
    <property type="entry name" value="ENaC"/>
</dbReference>
<evidence type="ECO:0000313" key="16">
    <source>
        <dbReference type="WBParaSite" id="Pan_g22930.t1"/>
    </source>
</evidence>
<keyword evidence="4 13" id="KW-0894">Sodium channel</keyword>
<evidence type="ECO:0000313" key="15">
    <source>
        <dbReference type="Proteomes" id="UP000492821"/>
    </source>
</evidence>
<dbReference type="AlphaFoldDB" id="A0A7E4VQI8"/>
<keyword evidence="12 13" id="KW-0407">Ion channel</keyword>
<evidence type="ECO:0000256" key="5">
    <source>
        <dbReference type="ARBA" id="ARBA00022692"/>
    </source>
</evidence>
<evidence type="ECO:0000256" key="10">
    <source>
        <dbReference type="ARBA" id="ARBA00023180"/>
    </source>
</evidence>
<keyword evidence="6 14" id="KW-1133">Transmembrane helix</keyword>
<reference evidence="15" key="1">
    <citation type="journal article" date="2013" name="Genetics">
        <title>The draft genome and transcriptome of Panagrellus redivivus are shaped by the harsh demands of a free-living lifestyle.</title>
        <authorList>
            <person name="Srinivasan J."/>
            <person name="Dillman A.R."/>
            <person name="Macchietto M.G."/>
            <person name="Heikkinen L."/>
            <person name="Lakso M."/>
            <person name="Fracchia K.M."/>
            <person name="Antoshechkin I."/>
            <person name="Mortazavi A."/>
            <person name="Wong G."/>
            <person name="Sternberg P.W."/>
        </authorList>
    </citation>
    <scope>NUCLEOTIDE SEQUENCE [LARGE SCALE GENOMIC DNA]</scope>
    <source>
        <strain evidence="15">MT8872</strain>
    </source>
</reference>
<dbReference type="Pfam" id="PF00858">
    <property type="entry name" value="ASC"/>
    <property type="match status" value="1"/>
</dbReference>
<keyword evidence="5 13" id="KW-0812">Transmembrane</keyword>
<evidence type="ECO:0000256" key="14">
    <source>
        <dbReference type="SAM" id="Phobius"/>
    </source>
</evidence>
<feature type="transmembrane region" description="Helical" evidence="14">
    <location>
        <begin position="84"/>
        <end position="102"/>
    </location>
</feature>
<evidence type="ECO:0000256" key="7">
    <source>
        <dbReference type="ARBA" id="ARBA00023053"/>
    </source>
</evidence>